<dbReference type="Proteomes" id="UP000286715">
    <property type="component" value="Unassembled WGS sequence"/>
</dbReference>
<keyword evidence="4" id="KW-0963">Cytoplasm</keyword>
<dbReference type="GO" id="GO:0005737">
    <property type="term" value="C:cytoplasm"/>
    <property type="evidence" value="ECO:0007669"/>
    <property type="project" value="UniProtKB-SubCell"/>
</dbReference>
<dbReference type="AlphaFoldDB" id="A0A401XKP0"/>
<evidence type="ECO:0000256" key="7">
    <source>
        <dbReference type="ARBA" id="ARBA00023235"/>
    </source>
</evidence>
<evidence type="ECO:0000256" key="3">
    <source>
        <dbReference type="ARBA" id="ARBA00006577"/>
    </source>
</evidence>
<gene>
    <name evidence="12" type="ORF">JCM31826_10890</name>
</gene>
<keyword evidence="6" id="KW-0143">Chaperone</keyword>
<dbReference type="EC" id="5.2.1.8" evidence="10"/>
<dbReference type="RefSeq" id="WP_124397670.1">
    <property type="nucleotide sequence ID" value="NZ_BHZE01000008.1"/>
</dbReference>
<reference evidence="12 13" key="1">
    <citation type="submission" date="2018-11" db="EMBL/GenBank/DDBJ databases">
        <title>Schleiferia aggregans sp. nov., a moderately thermophilic heterotrophic bacterium isolated from microbial mats at a terrestrial hot spring.</title>
        <authorList>
            <person name="Iino T."/>
            <person name="Ohkuma M."/>
            <person name="Haruta S."/>
        </authorList>
    </citation>
    <scope>NUCLEOTIDE SEQUENCE [LARGE SCALE GENOMIC DNA]</scope>
    <source>
        <strain evidence="12 13">LA</strain>
    </source>
</reference>
<comment type="function">
    <text evidence="8">Also involved in hydrogenase metallocenter assembly, probably by participating in the nickel insertion step. This function in hydrogenase biosynthesis requires chaperone activity and the presence of the metal-binding domain, but not PPIase activity.</text>
</comment>
<name>A0A401XKP0_9FLAO</name>
<dbReference type="PANTHER" id="PTHR47861:SF3">
    <property type="entry name" value="FKBP-TYPE PEPTIDYL-PROLYL CIS-TRANS ISOMERASE SLYD"/>
    <property type="match status" value="1"/>
</dbReference>
<sequence>MSMNSLRPETIADNTIVEISYELREGGPQGPLLEIMSENWPLKFYFGAGVMLPAFENNLRGLREGERFSFTLTTDEAYGRIKPDLIREINLSELPETEYFPNRVYEKGDYVQFQFSPSENPLTGVVTEVLPNSIVVDFNHSMAGKDLHFSGRVLFIRQPSADEAVQKRYIEPNGVRSSSRLSDGSDKYLFD</sequence>
<dbReference type="Gene3D" id="3.10.50.40">
    <property type="match status" value="1"/>
</dbReference>
<evidence type="ECO:0000256" key="8">
    <source>
        <dbReference type="ARBA" id="ARBA00037071"/>
    </source>
</evidence>
<dbReference type="InterPro" id="IPR046357">
    <property type="entry name" value="PPIase_dom_sf"/>
</dbReference>
<evidence type="ECO:0000313" key="13">
    <source>
        <dbReference type="Proteomes" id="UP000286715"/>
    </source>
</evidence>
<dbReference type="PANTHER" id="PTHR47861">
    <property type="entry name" value="FKBP-TYPE PEPTIDYL-PROLYL CIS-TRANS ISOMERASE SLYD"/>
    <property type="match status" value="1"/>
</dbReference>
<comment type="similarity">
    <text evidence="3 10">Belongs to the FKBP-type PPIase family.</text>
</comment>
<dbReference type="GO" id="GO:0042026">
    <property type="term" value="P:protein refolding"/>
    <property type="evidence" value="ECO:0007669"/>
    <property type="project" value="UniProtKB-ARBA"/>
</dbReference>
<evidence type="ECO:0000256" key="9">
    <source>
        <dbReference type="PROSITE-ProRule" id="PRU00277"/>
    </source>
</evidence>
<keyword evidence="7 9" id="KW-0413">Isomerase</keyword>
<dbReference type="InterPro" id="IPR001179">
    <property type="entry name" value="PPIase_FKBP_dom"/>
</dbReference>
<keyword evidence="13" id="KW-1185">Reference proteome</keyword>
<dbReference type="GO" id="GO:0003755">
    <property type="term" value="F:peptidyl-prolyl cis-trans isomerase activity"/>
    <property type="evidence" value="ECO:0007669"/>
    <property type="project" value="UniProtKB-UniRule"/>
</dbReference>
<dbReference type="Pfam" id="PF00254">
    <property type="entry name" value="FKBP_C"/>
    <property type="match status" value="1"/>
</dbReference>
<dbReference type="SUPFAM" id="SSF54534">
    <property type="entry name" value="FKBP-like"/>
    <property type="match status" value="1"/>
</dbReference>
<comment type="catalytic activity">
    <reaction evidence="1 9 10">
        <text>[protein]-peptidylproline (omega=180) = [protein]-peptidylproline (omega=0)</text>
        <dbReference type="Rhea" id="RHEA:16237"/>
        <dbReference type="Rhea" id="RHEA-COMP:10747"/>
        <dbReference type="Rhea" id="RHEA-COMP:10748"/>
        <dbReference type="ChEBI" id="CHEBI:83833"/>
        <dbReference type="ChEBI" id="CHEBI:83834"/>
        <dbReference type="EC" id="5.2.1.8"/>
    </reaction>
</comment>
<evidence type="ECO:0000313" key="12">
    <source>
        <dbReference type="EMBL" id="GCD77607.1"/>
    </source>
</evidence>
<dbReference type="EMBL" id="BHZE01000008">
    <property type="protein sequence ID" value="GCD77607.1"/>
    <property type="molecule type" value="Genomic_DNA"/>
</dbReference>
<keyword evidence="5 9" id="KW-0697">Rotamase</keyword>
<dbReference type="InterPro" id="IPR048261">
    <property type="entry name" value="SlpA/SlyD-like_ins_sf"/>
</dbReference>
<protein>
    <recommendedName>
        <fullName evidence="10">Peptidyl-prolyl cis-trans isomerase</fullName>
        <ecNumber evidence="10">5.2.1.8</ecNumber>
    </recommendedName>
</protein>
<evidence type="ECO:0000256" key="1">
    <source>
        <dbReference type="ARBA" id="ARBA00000971"/>
    </source>
</evidence>
<dbReference type="Gene3D" id="2.40.10.330">
    <property type="match status" value="1"/>
</dbReference>
<dbReference type="PROSITE" id="PS50059">
    <property type="entry name" value="FKBP_PPIASE"/>
    <property type="match status" value="1"/>
</dbReference>
<evidence type="ECO:0000259" key="11">
    <source>
        <dbReference type="PROSITE" id="PS50059"/>
    </source>
</evidence>
<evidence type="ECO:0000256" key="4">
    <source>
        <dbReference type="ARBA" id="ARBA00022490"/>
    </source>
</evidence>
<evidence type="ECO:0000256" key="5">
    <source>
        <dbReference type="ARBA" id="ARBA00023110"/>
    </source>
</evidence>
<evidence type="ECO:0000256" key="2">
    <source>
        <dbReference type="ARBA" id="ARBA00004496"/>
    </source>
</evidence>
<accession>A0A401XKP0</accession>
<dbReference type="OrthoDB" id="9808891at2"/>
<proteinExistence type="inferred from homology"/>
<comment type="subcellular location">
    <subcellularLocation>
        <location evidence="2">Cytoplasm</location>
    </subcellularLocation>
</comment>
<feature type="domain" description="PPIase FKBP-type" evidence="11">
    <location>
        <begin position="14"/>
        <end position="79"/>
    </location>
</feature>
<comment type="caution">
    <text evidence="12">The sequence shown here is derived from an EMBL/GenBank/DDBJ whole genome shotgun (WGS) entry which is preliminary data.</text>
</comment>
<evidence type="ECO:0000256" key="10">
    <source>
        <dbReference type="RuleBase" id="RU003915"/>
    </source>
</evidence>
<organism evidence="12 13">
    <name type="scientific">Thermaurantimonas aggregans</name>
    <dbReference type="NCBI Taxonomy" id="2173829"/>
    <lineage>
        <taxon>Bacteria</taxon>
        <taxon>Pseudomonadati</taxon>
        <taxon>Bacteroidota</taxon>
        <taxon>Flavobacteriia</taxon>
        <taxon>Flavobacteriales</taxon>
        <taxon>Schleiferiaceae</taxon>
        <taxon>Thermaurantimonas</taxon>
    </lineage>
</organism>
<evidence type="ECO:0000256" key="6">
    <source>
        <dbReference type="ARBA" id="ARBA00023186"/>
    </source>
</evidence>